<proteinExistence type="predicted"/>
<evidence type="ECO:0000313" key="2">
    <source>
        <dbReference type="EMBL" id="KAJ7647681.1"/>
    </source>
</evidence>
<protein>
    <submittedName>
        <fullName evidence="2">Uncharacterized protein</fullName>
    </submittedName>
</protein>
<reference evidence="2" key="1">
    <citation type="submission" date="2023-03" db="EMBL/GenBank/DDBJ databases">
        <title>Massive genome expansion in bonnet fungi (Mycena s.s.) driven by repeated elements and novel gene families across ecological guilds.</title>
        <authorList>
            <consortium name="Lawrence Berkeley National Laboratory"/>
            <person name="Harder C.B."/>
            <person name="Miyauchi S."/>
            <person name="Viragh M."/>
            <person name="Kuo A."/>
            <person name="Thoen E."/>
            <person name="Andreopoulos B."/>
            <person name="Lu D."/>
            <person name="Skrede I."/>
            <person name="Drula E."/>
            <person name="Henrissat B."/>
            <person name="Morin E."/>
            <person name="Kohler A."/>
            <person name="Barry K."/>
            <person name="LaButti K."/>
            <person name="Morin E."/>
            <person name="Salamov A."/>
            <person name="Lipzen A."/>
            <person name="Mereny Z."/>
            <person name="Hegedus B."/>
            <person name="Baldrian P."/>
            <person name="Stursova M."/>
            <person name="Weitz H."/>
            <person name="Taylor A."/>
            <person name="Grigoriev I.V."/>
            <person name="Nagy L.G."/>
            <person name="Martin F."/>
            <person name="Kauserud H."/>
        </authorList>
    </citation>
    <scope>NUCLEOTIDE SEQUENCE</scope>
    <source>
        <strain evidence="2">9284</strain>
    </source>
</reference>
<dbReference type="Proteomes" id="UP001221142">
    <property type="component" value="Unassembled WGS sequence"/>
</dbReference>
<dbReference type="AlphaFoldDB" id="A0AAD7CFY1"/>
<feature type="compositionally biased region" description="Polar residues" evidence="1">
    <location>
        <begin position="17"/>
        <end position="27"/>
    </location>
</feature>
<evidence type="ECO:0000313" key="3">
    <source>
        <dbReference type="Proteomes" id="UP001221142"/>
    </source>
</evidence>
<feature type="region of interest" description="Disordered" evidence="1">
    <location>
        <begin position="94"/>
        <end position="113"/>
    </location>
</feature>
<dbReference type="EMBL" id="JARKIF010000002">
    <property type="protein sequence ID" value="KAJ7647681.1"/>
    <property type="molecule type" value="Genomic_DNA"/>
</dbReference>
<accession>A0AAD7CFY1</accession>
<evidence type="ECO:0000256" key="1">
    <source>
        <dbReference type="SAM" id="MobiDB-lite"/>
    </source>
</evidence>
<name>A0AAD7CFY1_9AGAR</name>
<gene>
    <name evidence="2" type="ORF">FB45DRAFT_1052122</name>
</gene>
<keyword evidence="3" id="KW-1185">Reference proteome</keyword>
<organism evidence="2 3">
    <name type="scientific">Roridomyces roridus</name>
    <dbReference type="NCBI Taxonomy" id="1738132"/>
    <lineage>
        <taxon>Eukaryota</taxon>
        <taxon>Fungi</taxon>
        <taxon>Dikarya</taxon>
        <taxon>Basidiomycota</taxon>
        <taxon>Agaricomycotina</taxon>
        <taxon>Agaricomycetes</taxon>
        <taxon>Agaricomycetidae</taxon>
        <taxon>Agaricales</taxon>
        <taxon>Marasmiineae</taxon>
        <taxon>Mycenaceae</taxon>
        <taxon>Roridomyces</taxon>
    </lineage>
</organism>
<feature type="region of interest" description="Disordered" evidence="1">
    <location>
        <begin position="1"/>
        <end position="70"/>
    </location>
</feature>
<comment type="caution">
    <text evidence="2">The sequence shown here is derived from an EMBL/GenBank/DDBJ whole genome shotgun (WGS) entry which is preliminary data.</text>
</comment>
<sequence length="226" mass="25079">MSDASSRVKWNGDSIASIKTGQHTIPLSSLPPVAPPGERLHQPGEDEATPAADPSVCSQHPRPTTKAPWHHRRAGAILQHWRLWWIISKPLLASSSTETPPRPSARRWYGGPDSSRRLQDCKRDAWVRPSLVSLDSSCLLRSSRSLSRRCSTVLLQVAPRLAASLAGADVSRRPRWSWIGLVVRYMQAGMGGLEDGEDAEREDLGAHLGSRDLDSQRSLRYTLLYH</sequence>